<dbReference type="AlphaFoldDB" id="A0A366ER89"/>
<dbReference type="InterPro" id="IPR002491">
    <property type="entry name" value="ABC_transptr_periplasmic_BD"/>
</dbReference>
<dbReference type="Pfam" id="PF01497">
    <property type="entry name" value="Peripla_BP_2"/>
    <property type="match status" value="1"/>
</dbReference>
<evidence type="ECO:0000313" key="6">
    <source>
        <dbReference type="Proteomes" id="UP000252118"/>
    </source>
</evidence>
<dbReference type="InterPro" id="IPR054828">
    <property type="entry name" value="Vit_B12_bind_prot"/>
</dbReference>
<evidence type="ECO:0000259" key="4">
    <source>
        <dbReference type="PROSITE" id="PS50983"/>
    </source>
</evidence>
<evidence type="ECO:0000313" key="5">
    <source>
        <dbReference type="EMBL" id="RBP03995.1"/>
    </source>
</evidence>
<evidence type="ECO:0000256" key="1">
    <source>
        <dbReference type="ARBA" id="ARBA00008814"/>
    </source>
</evidence>
<keyword evidence="2 3" id="KW-0732">Signal</keyword>
<feature type="chain" id="PRO_5039400522" evidence="3">
    <location>
        <begin position="20"/>
        <end position="312"/>
    </location>
</feature>
<dbReference type="CDD" id="cd01143">
    <property type="entry name" value="YvrC"/>
    <property type="match status" value="1"/>
</dbReference>
<name>A0A366ER89_9BACI</name>
<dbReference type="PANTHER" id="PTHR30535">
    <property type="entry name" value="VITAMIN B12-BINDING PROTEIN"/>
    <property type="match status" value="1"/>
</dbReference>
<dbReference type="InterPro" id="IPR050902">
    <property type="entry name" value="ABC_Transporter_SBP"/>
</dbReference>
<dbReference type="RefSeq" id="WP_113969842.1">
    <property type="nucleotide sequence ID" value="NZ_QNRJ01000007.1"/>
</dbReference>
<accession>A0A366ER89</accession>
<dbReference type="PROSITE" id="PS50983">
    <property type="entry name" value="FE_B12_PBP"/>
    <property type="match status" value="1"/>
</dbReference>
<dbReference type="OrthoDB" id="9816357at2"/>
<protein>
    <submittedName>
        <fullName evidence="5">Iron complex transport system substrate-binding protein</fullName>
    </submittedName>
</protein>
<dbReference type="Proteomes" id="UP000252118">
    <property type="component" value="Unassembled WGS sequence"/>
</dbReference>
<comment type="similarity">
    <text evidence="1">Belongs to the bacterial solute-binding protein 8 family.</text>
</comment>
<organism evidence="5 6">
    <name type="scientific">Rossellomorea aquimaris</name>
    <dbReference type="NCBI Taxonomy" id="189382"/>
    <lineage>
        <taxon>Bacteria</taxon>
        <taxon>Bacillati</taxon>
        <taxon>Bacillota</taxon>
        <taxon>Bacilli</taxon>
        <taxon>Bacillales</taxon>
        <taxon>Bacillaceae</taxon>
        <taxon>Rossellomorea</taxon>
    </lineage>
</organism>
<evidence type="ECO:0000256" key="3">
    <source>
        <dbReference type="SAM" id="SignalP"/>
    </source>
</evidence>
<dbReference type="EMBL" id="QNRJ01000007">
    <property type="protein sequence ID" value="RBP03995.1"/>
    <property type="molecule type" value="Genomic_DNA"/>
</dbReference>
<dbReference type="GO" id="GO:0071281">
    <property type="term" value="P:cellular response to iron ion"/>
    <property type="evidence" value="ECO:0007669"/>
    <property type="project" value="TreeGrafter"/>
</dbReference>
<comment type="caution">
    <text evidence="5">The sequence shown here is derived from an EMBL/GenBank/DDBJ whole genome shotgun (WGS) entry which is preliminary data.</text>
</comment>
<gene>
    <name evidence="5" type="ORF">DET59_107147</name>
</gene>
<dbReference type="PANTHER" id="PTHR30535:SF34">
    <property type="entry name" value="MOLYBDATE-BINDING PROTEIN MOLA"/>
    <property type="match status" value="1"/>
</dbReference>
<feature type="domain" description="Fe/B12 periplasmic-binding" evidence="4">
    <location>
        <begin position="58"/>
        <end position="312"/>
    </location>
</feature>
<dbReference type="SUPFAM" id="SSF53807">
    <property type="entry name" value="Helical backbone' metal receptor"/>
    <property type="match status" value="1"/>
</dbReference>
<dbReference type="NCBIfam" id="NF038402">
    <property type="entry name" value="TroA_like"/>
    <property type="match status" value="1"/>
</dbReference>
<feature type="signal peptide" evidence="3">
    <location>
        <begin position="1"/>
        <end position="19"/>
    </location>
</feature>
<sequence length="312" mass="34546">MKKSWLNSLLLSIILVVFAGCSNGEEVTSTKEVKPENESYSVTDDRGEEISFEKVPETVISLQPSNTEILFAIGAGDKVIGATEFDNYPEEAKEIKRVSDSMTVNAEEVIALKPEVVIAYTTGDDAGVKQLEEAGLNVFVIQSAQTFEDVYGDIEQIATVMGVEKKGNELVDGIKQQISDVKEKVSTLKEKEQVYFEISPFPDIYTAGAETFQQEILETAGVENIFVDQKGWVKVGEEEIIKRNPNMILTTVGYVDEPTAEIKSRESWKDVNAVINDQVHFLDSDIMSRPGPRIGEAVELTAKTVYPDLFSE</sequence>
<dbReference type="PROSITE" id="PS51257">
    <property type="entry name" value="PROKAR_LIPOPROTEIN"/>
    <property type="match status" value="1"/>
</dbReference>
<proteinExistence type="inferred from homology"/>
<reference evidence="5 6" key="1">
    <citation type="submission" date="2018-06" db="EMBL/GenBank/DDBJ databases">
        <title>Freshwater and sediment microbial communities from various areas in North America, analyzing microbe dynamics in response to fracking.</title>
        <authorList>
            <person name="Lamendella R."/>
        </authorList>
    </citation>
    <scope>NUCLEOTIDE SEQUENCE [LARGE SCALE GENOMIC DNA]</scope>
    <source>
        <strain evidence="5 6">97B</strain>
    </source>
</reference>
<evidence type="ECO:0000256" key="2">
    <source>
        <dbReference type="ARBA" id="ARBA00022729"/>
    </source>
</evidence>
<dbReference type="Gene3D" id="3.40.50.1980">
    <property type="entry name" value="Nitrogenase molybdenum iron protein domain"/>
    <property type="match status" value="2"/>
</dbReference>